<keyword evidence="12" id="KW-1185">Reference proteome</keyword>
<feature type="region of interest" description="Disordered" evidence="10">
    <location>
        <begin position="77"/>
        <end position="96"/>
    </location>
</feature>
<dbReference type="GO" id="GO:0007018">
    <property type="term" value="P:microtubule-based movement"/>
    <property type="evidence" value="ECO:0007669"/>
    <property type="project" value="InterPro"/>
</dbReference>
<evidence type="ECO:0000256" key="9">
    <source>
        <dbReference type="ARBA" id="ARBA00023212"/>
    </source>
</evidence>
<sequence>MLTATQLSSAFPRSSPSTTAFPTSLRRPGSKDGDKTNTIWVPMLHSAAKGKDLSEKQLIVLGGTPDQQREFLEQLNPPNLRPRYANNDRRRQPRTAPISNRYALGYTYHDVLDADQEDVLARLNVYMLANPSASFAPLLRPLLTQKTVKDTLITILLDWSDPLKWAKQLRQWIRLLRAVILTLDEQTKIEMEEVMTAWKEKRVGPDAPSAQPGGGTKDAAEQKSVVPPGPGEWDEGLGIPLAVVCIQGEKIQNLERDYGWGEDQFDFLMQWLRCVLLKHGASLVYTATFDPNNVRTLIHSSLSIHSLLKREIAKHNIVDRDKILVPPNWDSWGKIRILKDGFDPEAVGDAWSIEIQAPSEEKFNPSPSPAAGSESVNAPQNGDEADSAVNLFENTLRHPSSSITPFQPRGQDETVSVPTVQEFLQAQHEVLEKLKAEDEKAERKSRKGAPAPTGSGVAGSVDGGNEEIGPKGVSNPRMAEHIGPYQINVNGIDFDAEEATKRLRERESERQNATKNPSTAASATTSTPMRRMRSDDGAGDGAQTPTGPGTAAGKQSNEAMQQFFANLINKKDKRGGVGASASASPTRAAGSSSPLVRGSSSRDVGGEGRRES</sequence>
<dbReference type="GO" id="GO:0005868">
    <property type="term" value="C:cytoplasmic dynein complex"/>
    <property type="evidence" value="ECO:0007669"/>
    <property type="project" value="InterPro"/>
</dbReference>
<evidence type="ECO:0000256" key="2">
    <source>
        <dbReference type="ARBA" id="ARBA00022448"/>
    </source>
</evidence>
<feature type="compositionally biased region" description="Basic and acidic residues" evidence="10">
    <location>
        <begin position="500"/>
        <end position="512"/>
    </location>
</feature>
<organism evidence="11 12">
    <name type="scientific">Cladophialophora chaetospira</name>
    <dbReference type="NCBI Taxonomy" id="386627"/>
    <lineage>
        <taxon>Eukaryota</taxon>
        <taxon>Fungi</taxon>
        <taxon>Dikarya</taxon>
        <taxon>Ascomycota</taxon>
        <taxon>Pezizomycotina</taxon>
        <taxon>Eurotiomycetes</taxon>
        <taxon>Chaetothyriomycetidae</taxon>
        <taxon>Chaetothyriales</taxon>
        <taxon>Herpotrichiellaceae</taxon>
        <taxon>Cladophialophora</taxon>
    </lineage>
</organism>
<accession>A0AA39CLB6</accession>
<feature type="region of interest" description="Disordered" evidence="10">
    <location>
        <begin position="1"/>
        <end position="37"/>
    </location>
</feature>
<proteinExistence type="predicted"/>
<dbReference type="InterPro" id="IPR008467">
    <property type="entry name" value="Dynein1_light_intermed_chain"/>
</dbReference>
<evidence type="ECO:0000256" key="7">
    <source>
        <dbReference type="ARBA" id="ARBA00023017"/>
    </source>
</evidence>
<evidence type="ECO:0000313" key="12">
    <source>
        <dbReference type="Proteomes" id="UP001172673"/>
    </source>
</evidence>
<dbReference type="Pfam" id="PF05783">
    <property type="entry name" value="DLIC"/>
    <property type="match status" value="1"/>
</dbReference>
<feature type="compositionally biased region" description="Low complexity" evidence="10">
    <location>
        <begin position="518"/>
        <end position="527"/>
    </location>
</feature>
<evidence type="ECO:0000256" key="3">
    <source>
        <dbReference type="ARBA" id="ARBA00022490"/>
    </source>
</evidence>
<feature type="compositionally biased region" description="Polar residues" evidence="10">
    <location>
        <begin position="543"/>
        <end position="564"/>
    </location>
</feature>
<keyword evidence="9" id="KW-0206">Cytoskeleton</keyword>
<feature type="compositionally biased region" description="Polar residues" evidence="10">
    <location>
        <begin position="1"/>
        <end position="22"/>
    </location>
</feature>
<evidence type="ECO:0000256" key="6">
    <source>
        <dbReference type="ARBA" id="ARBA00022840"/>
    </source>
</evidence>
<dbReference type="GO" id="GO:0005524">
    <property type="term" value="F:ATP binding"/>
    <property type="evidence" value="ECO:0007669"/>
    <property type="project" value="UniProtKB-KW"/>
</dbReference>
<feature type="region of interest" description="Disordered" evidence="10">
    <location>
        <begin position="360"/>
        <end position="384"/>
    </location>
</feature>
<dbReference type="GO" id="GO:0000226">
    <property type="term" value="P:microtubule cytoskeleton organization"/>
    <property type="evidence" value="ECO:0007669"/>
    <property type="project" value="TreeGrafter"/>
</dbReference>
<keyword evidence="4" id="KW-0493">Microtubule</keyword>
<feature type="region of interest" description="Disordered" evidence="10">
    <location>
        <begin position="201"/>
        <end position="225"/>
    </location>
</feature>
<keyword evidence="6" id="KW-0067">ATP-binding</keyword>
<keyword evidence="7" id="KW-0243">Dynein</keyword>
<evidence type="ECO:0000256" key="1">
    <source>
        <dbReference type="ARBA" id="ARBA00004245"/>
    </source>
</evidence>
<feature type="region of interest" description="Disordered" evidence="10">
    <location>
        <begin position="436"/>
        <end position="478"/>
    </location>
</feature>
<comment type="caution">
    <text evidence="11">The sequence shown here is derived from an EMBL/GenBank/DDBJ whole genome shotgun (WGS) entry which is preliminary data.</text>
</comment>
<evidence type="ECO:0000313" key="11">
    <source>
        <dbReference type="EMBL" id="KAJ9612141.1"/>
    </source>
</evidence>
<dbReference type="PANTHER" id="PTHR12688:SF0">
    <property type="entry name" value="DYNEIN LIGHT INTERMEDIATE CHAIN"/>
    <property type="match status" value="1"/>
</dbReference>
<reference evidence="11" key="1">
    <citation type="submission" date="2022-10" db="EMBL/GenBank/DDBJ databases">
        <title>Culturing micro-colonial fungi from biological soil crusts in the Mojave desert and describing Neophaeococcomyces mojavensis, and introducing the new genera and species Taxawa tesnikishii.</title>
        <authorList>
            <person name="Kurbessoian T."/>
            <person name="Stajich J.E."/>
        </authorList>
    </citation>
    <scope>NUCLEOTIDE SEQUENCE</scope>
    <source>
        <strain evidence="11">TK_41</strain>
    </source>
</reference>
<name>A0AA39CLB6_9EURO</name>
<dbReference type="InterPro" id="IPR022780">
    <property type="entry name" value="Dynein_light_int_chain"/>
</dbReference>
<dbReference type="Proteomes" id="UP001172673">
    <property type="component" value="Unassembled WGS sequence"/>
</dbReference>
<keyword evidence="2" id="KW-0813">Transport</keyword>
<keyword evidence="3" id="KW-0963">Cytoplasm</keyword>
<evidence type="ECO:0000256" key="5">
    <source>
        <dbReference type="ARBA" id="ARBA00022741"/>
    </source>
</evidence>
<dbReference type="GO" id="GO:0035974">
    <property type="term" value="C:meiotic spindle pole body"/>
    <property type="evidence" value="ECO:0007669"/>
    <property type="project" value="TreeGrafter"/>
</dbReference>
<keyword evidence="5" id="KW-0547">Nucleotide-binding</keyword>
<dbReference type="GO" id="GO:0005874">
    <property type="term" value="C:microtubule"/>
    <property type="evidence" value="ECO:0007669"/>
    <property type="project" value="UniProtKB-KW"/>
</dbReference>
<feature type="region of interest" description="Disordered" evidence="10">
    <location>
        <begin position="500"/>
        <end position="612"/>
    </location>
</feature>
<dbReference type="AlphaFoldDB" id="A0AA39CLB6"/>
<evidence type="ECO:0000256" key="8">
    <source>
        <dbReference type="ARBA" id="ARBA00023175"/>
    </source>
</evidence>
<feature type="compositionally biased region" description="Low complexity" evidence="10">
    <location>
        <begin position="590"/>
        <end position="602"/>
    </location>
</feature>
<evidence type="ECO:0000256" key="4">
    <source>
        <dbReference type="ARBA" id="ARBA00022701"/>
    </source>
</evidence>
<dbReference type="GO" id="GO:0045504">
    <property type="term" value="F:dynein heavy chain binding"/>
    <property type="evidence" value="ECO:0007669"/>
    <property type="project" value="TreeGrafter"/>
</dbReference>
<dbReference type="PANTHER" id="PTHR12688">
    <property type="entry name" value="DYNEIN LIGHT INTERMEDIATE CHAIN"/>
    <property type="match status" value="1"/>
</dbReference>
<comment type="subcellular location">
    <subcellularLocation>
        <location evidence="1">Cytoplasm</location>
        <location evidence="1">Cytoskeleton</location>
    </subcellularLocation>
</comment>
<protein>
    <recommendedName>
        <fullName evidence="13">Dynein light intermediate chain</fullName>
    </recommendedName>
</protein>
<evidence type="ECO:0000256" key="10">
    <source>
        <dbReference type="SAM" id="MobiDB-lite"/>
    </source>
</evidence>
<gene>
    <name evidence="11" type="ORF">H2200_003738</name>
</gene>
<keyword evidence="8" id="KW-0505">Motor protein</keyword>
<dbReference type="EMBL" id="JAPDRK010000005">
    <property type="protein sequence ID" value="KAJ9612141.1"/>
    <property type="molecule type" value="Genomic_DNA"/>
</dbReference>
<evidence type="ECO:0008006" key="13">
    <source>
        <dbReference type="Google" id="ProtNLM"/>
    </source>
</evidence>